<accession>A0A0E3UUS4</accession>
<evidence type="ECO:0000256" key="1">
    <source>
        <dbReference type="SAM" id="Phobius"/>
    </source>
</evidence>
<protein>
    <recommendedName>
        <fullName evidence="4">TIGR02206 family membrane protein</fullName>
    </recommendedName>
</protein>
<feature type="transmembrane region" description="Helical" evidence="1">
    <location>
        <begin position="12"/>
        <end position="31"/>
    </location>
</feature>
<evidence type="ECO:0000313" key="2">
    <source>
        <dbReference type="EMBL" id="AKC95568.1"/>
    </source>
</evidence>
<dbReference type="Proteomes" id="UP000033103">
    <property type="component" value="Chromosome"/>
</dbReference>
<dbReference type="AlphaFoldDB" id="A0A0E3UUS4"/>
<feature type="transmembrane region" description="Helical" evidence="1">
    <location>
        <begin position="197"/>
        <end position="220"/>
    </location>
</feature>
<dbReference type="NCBIfam" id="TIGR02206">
    <property type="entry name" value="intg_mem_TP0381"/>
    <property type="match status" value="1"/>
</dbReference>
<dbReference type="EMBL" id="CP011280">
    <property type="protein sequence ID" value="AKC95568.1"/>
    <property type="molecule type" value="Genomic_DNA"/>
</dbReference>
<feature type="transmembrane region" description="Helical" evidence="1">
    <location>
        <begin position="43"/>
        <end position="62"/>
    </location>
</feature>
<keyword evidence="1" id="KW-0472">Membrane</keyword>
<keyword evidence="3" id="KW-1185">Reference proteome</keyword>
<reference evidence="2 3" key="1">
    <citation type="journal article" date="2012" name="BMC Genomics">
        <title>Genomic sequence analysis and characterization of Sneathia amnii sp. nov.</title>
        <authorList>
            <consortium name="Vaginal Microbiome Consortium (additional members)"/>
            <person name="Harwich M.D.Jr."/>
            <person name="Serrano M.G."/>
            <person name="Fettweis J.M."/>
            <person name="Alves J.M."/>
            <person name="Reimers M.A."/>
            <person name="Buck G.A."/>
            <person name="Jefferson K.K."/>
        </authorList>
    </citation>
    <scope>NUCLEOTIDE SEQUENCE [LARGE SCALE GENOMIC DNA]</scope>
    <source>
        <strain evidence="2 3">SN35</strain>
    </source>
</reference>
<dbReference type="PATRIC" id="fig|1069640.6.peg.671"/>
<keyword evidence="1" id="KW-1133">Transmembrane helix</keyword>
<name>A0A0E3UUS4_9FUSO</name>
<feature type="transmembrane region" description="Helical" evidence="1">
    <location>
        <begin position="153"/>
        <end position="170"/>
    </location>
</feature>
<organism evidence="2 3">
    <name type="scientific">Sneathia vaginalis</name>
    <dbReference type="NCBI Taxonomy" id="187101"/>
    <lineage>
        <taxon>Bacteria</taxon>
        <taxon>Fusobacteriati</taxon>
        <taxon>Fusobacteriota</taxon>
        <taxon>Fusobacteriia</taxon>
        <taxon>Fusobacteriales</taxon>
        <taxon>Leptotrichiaceae</taxon>
        <taxon>Sneathia</taxon>
    </lineage>
</organism>
<evidence type="ECO:0008006" key="4">
    <source>
        <dbReference type="Google" id="ProtNLM"/>
    </source>
</evidence>
<dbReference type="KEGG" id="sns:VC03_03405"/>
<evidence type="ECO:0000313" key="3">
    <source>
        <dbReference type="Proteomes" id="UP000033103"/>
    </source>
</evidence>
<dbReference type="RefSeq" id="WP_046328674.1">
    <property type="nucleotide sequence ID" value="NZ_CP011280.1"/>
</dbReference>
<dbReference type="STRING" id="187101.VC03_03405"/>
<keyword evidence="1" id="KW-0812">Transmembrane</keyword>
<dbReference type="HOGENOM" id="CLU_088526_2_0_0"/>
<feature type="transmembrane region" description="Helical" evidence="1">
    <location>
        <begin position="93"/>
        <end position="111"/>
    </location>
</feature>
<sequence length="230" mass="27018">MHSFRYFEPLHIHALLTWIFISFIIILIPLLKKGLEKGIYTKLLGIFMLFAKVFDIYFRIVFEREPWYSTMPLNLCNISLILAGIYLLTNNNLIFNIVYFYFTGAILAVILPNTNPYMYRFYIYVFIGTHILEILAVTYAFILLNAKVTKKGLYVSLVLYLILSCIARVYNNHFGTNFMFLNDYVISAVNFIKPLNLYAVLYTLLFMTSMIVTYLPFIYVDNTEIKEENI</sequence>
<feature type="transmembrane region" description="Helical" evidence="1">
    <location>
        <begin position="68"/>
        <end position="88"/>
    </location>
</feature>
<gene>
    <name evidence="2" type="ORF">VC03_03405</name>
</gene>
<feature type="transmembrane region" description="Helical" evidence="1">
    <location>
        <begin position="123"/>
        <end position="146"/>
    </location>
</feature>
<dbReference type="Pfam" id="PF14808">
    <property type="entry name" value="TMEM164"/>
    <property type="match status" value="1"/>
</dbReference>
<dbReference type="InterPro" id="IPR011737">
    <property type="entry name" value="CHP02206_TP0381"/>
</dbReference>
<proteinExistence type="predicted"/>
<dbReference type="OrthoDB" id="95357at2"/>